<proteinExistence type="predicted"/>
<name>A0A1G5WW25_9EURY</name>
<dbReference type="AlphaFoldDB" id="A0A1G5WW25"/>
<evidence type="ECO:0000313" key="2">
    <source>
        <dbReference type="Proteomes" id="UP000323439"/>
    </source>
</evidence>
<gene>
    <name evidence="1" type="ORF">SAMN02910315_01745</name>
</gene>
<sequence length="92" mass="10984">MSDKKTIISDKMLETQLKEVANELNISLDELINHYIRRGLYVDYGYYEPKQLSEEELLEKSRKEVEKDKKRGILPRKHNFEKYIGLIHNSND</sequence>
<reference evidence="1 2" key="1">
    <citation type="submission" date="2016-10" db="EMBL/GenBank/DDBJ databases">
        <authorList>
            <person name="Varghese N."/>
            <person name="Submissions S."/>
        </authorList>
    </citation>
    <scope>NUCLEOTIDE SEQUENCE [LARGE SCALE GENOMIC DNA]</scope>
    <source>
        <strain evidence="1 2">DSM 16643</strain>
    </source>
</reference>
<dbReference type="RefSeq" id="WP_149732269.1">
    <property type="nucleotide sequence ID" value="NZ_FMXB01000014.1"/>
</dbReference>
<dbReference type="EMBL" id="FMXB01000014">
    <property type="protein sequence ID" value="SDA62351.1"/>
    <property type="molecule type" value="Genomic_DNA"/>
</dbReference>
<protein>
    <submittedName>
        <fullName evidence="1">Uncharacterized protein</fullName>
    </submittedName>
</protein>
<evidence type="ECO:0000313" key="1">
    <source>
        <dbReference type="EMBL" id="SDA62351.1"/>
    </source>
</evidence>
<organism evidence="1 2">
    <name type="scientific">Methanobrevibacter millerae</name>
    <dbReference type="NCBI Taxonomy" id="230361"/>
    <lineage>
        <taxon>Archaea</taxon>
        <taxon>Methanobacteriati</taxon>
        <taxon>Methanobacteriota</taxon>
        <taxon>Methanomada group</taxon>
        <taxon>Methanobacteria</taxon>
        <taxon>Methanobacteriales</taxon>
        <taxon>Methanobacteriaceae</taxon>
        <taxon>Methanobrevibacter</taxon>
    </lineage>
</organism>
<accession>A0A1G5WW25</accession>
<dbReference type="Proteomes" id="UP000323439">
    <property type="component" value="Unassembled WGS sequence"/>
</dbReference>
<keyword evidence="2" id="KW-1185">Reference proteome</keyword>